<evidence type="ECO:0000256" key="1">
    <source>
        <dbReference type="SAM" id="Phobius"/>
    </source>
</evidence>
<keyword evidence="1" id="KW-1133">Transmembrane helix</keyword>
<dbReference type="AlphaFoldDB" id="A0A136LYM4"/>
<dbReference type="InterPro" id="IPR043726">
    <property type="entry name" value="LiaI-LiaF-like_TM1"/>
</dbReference>
<feature type="transmembrane region" description="Helical" evidence="1">
    <location>
        <begin position="52"/>
        <end position="77"/>
    </location>
</feature>
<comment type="caution">
    <text evidence="3">The sequence shown here is derived from an EMBL/GenBank/DDBJ whole genome shotgun (WGS) entry which is preliminary data.</text>
</comment>
<keyword evidence="1" id="KW-0812">Transmembrane</keyword>
<reference evidence="3 4" key="1">
    <citation type="submission" date="2015-02" db="EMBL/GenBank/DDBJ databases">
        <title>Improved understanding of the partial-nitritation anammox process through 23 genomes representing the majority of the microbial community.</title>
        <authorList>
            <person name="Speth D.R."/>
            <person name="In T Zandt M."/>
            <person name="Guerrero Cruz S."/>
            <person name="Jetten M.S."/>
            <person name="Dutilh B.E."/>
        </authorList>
    </citation>
    <scope>NUCLEOTIDE SEQUENCE [LARGE SCALE GENOMIC DNA]</scope>
    <source>
        <strain evidence="3">OLB20</strain>
    </source>
</reference>
<feature type="transmembrane region" description="Helical" evidence="1">
    <location>
        <begin position="27"/>
        <end position="45"/>
    </location>
</feature>
<dbReference type="Pfam" id="PF18917">
    <property type="entry name" value="LiaI-LiaF-like_TM1"/>
    <property type="match status" value="1"/>
</dbReference>
<accession>A0A136LYM4</accession>
<keyword evidence="1" id="KW-0472">Membrane</keyword>
<sequence>MKEPQRVSNFTFFSDGTDQGEKLPDRIFGALWLISLGSVFFMNTTGMLPWSIWGAVFMVFFRLWPLFLIGAGVSIIAGNSIPAKIVTGLLWYLVFVVIFFFCSNRSQ</sequence>
<proteinExistence type="predicted"/>
<evidence type="ECO:0000313" key="4">
    <source>
        <dbReference type="Proteomes" id="UP000070457"/>
    </source>
</evidence>
<gene>
    <name evidence="3" type="ORF">TR69_WS6001000777</name>
</gene>
<organism evidence="3 4">
    <name type="scientific">candidate division WS6 bacterium OLB20</name>
    <dbReference type="NCBI Taxonomy" id="1617426"/>
    <lineage>
        <taxon>Bacteria</taxon>
        <taxon>Candidatus Dojkabacteria</taxon>
    </lineage>
</organism>
<evidence type="ECO:0000259" key="2">
    <source>
        <dbReference type="Pfam" id="PF18917"/>
    </source>
</evidence>
<protein>
    <recommendedName>
        <fullName evidence="2">LiaI-LiaF-like transmembrane region domain-containing protein</fullName>
    </recommendedName>
</protein>
<dbReference type="EMBL" id="JYNZ01000003">
    <property type="protein sequence ID" value="KXK26758.1"/>
    <property type="molecule type" value="Genomic_DNA"/>
</dbReference>
<feature type="domain" description="LiaI-LiaF-like transmembrane region" evidence="2">
    <location>
        <begin position="27"/>
        <end position="76"/>
    </location>
</feature>
<feature type="transmembrane region" description="Helical" evidence="1">
    <location>
        <begin position="83"/>
        <end position="102"/>
    </location>
</feature>
<dbReference type="Proteomes" id="UP000070457">
    <property type="component" value="Unassembled WGS sequence"/>
</dbReference>
<evidence type="ECO:0000313" key="3">
    <source>
        <dbReference type="EMBL" id="KXK26758.1"/>
    </source>
</evidence>
<name>A0A136LYM4_9BACT</name>